<reference evidence="1 2" key="1">
    <citation type="submission" date="2018-12" db="EMBL/GenBank/DDBJ databases">
        <title>Draft genome sequence of Xylaria grammica IHI A82.</title>
        <authorList>
            <person name="Buettner E."/>
            <person name="Kellner H."/>
        </authorList>
    </citation>
    <scope>NUCLEOTIDE SEQUENCE [LARGE SCALE GENOMIC DNA]</scope>
    <source>
        <strain evidence="1 2">IHI A82</strain>
    </source>
</reference>
<dbReference type="SUPFAM" id="SSF51197">
    <property type="entry name" value="Clavaminate synthase-like"/>
    <property type="match status" value="1"/>
</dbReference>
<dbReference type="InterPro" id="IPR051961">
    <property type="entry name" value="Fungal_Metabolite_Diox"/>
</dbReference>
<dbReference type="AlphaFoldDB" id="A0A439DEG2"/>
<keyword evidence="2" id="KW-1185">Reference proteome</keyword>
<dbReference type="PANTHER" id="PTHR37563">
    <property type="entry name" value="PHYTANOYL-COA DIOXYGENASE FAMILY PROTEIN (AFU_ORTHOLOGUE AFUA_2G03330)"/>
    <property type="match status" value="1"/>
</dbReference>
<name>A0A439DEG2_9PEZI</name>
<accession>A0A439DEG2</accession>
<dbReference type="STRING" id="363999.A0A439DEG2"/>
<sequence>MAGVTPGKTFNPGLDFSSRSYGSLANKLESDFKRAHEIIQEKLPLGELKALLCVSFGNKPRFYIDARSGTAQLTDSTQDEPDVTLNIKPEYIIQFYEKKLEPRYGLFKDGFFNEASMPSGRIPVAIKFADLLTPHPPMPPKHADQFNRLPQPTEDIDQVKGDIKEFGYGIATNVLTPDQITIIKKAVQEQAAGEREAGIAQMDGGPQGPNQRLWTLVNKGEEFLDLLNHPIIDEFIPWFLGEHAIITTYTANIVRPGNVPMQFHTDQVAVQPPIRDLAFGMNIMFYLEDVTERNGGTRVYPGSHIGQVAPLDIFTVEGTVAAAAPAGSALIFDSRLWHATGPNREASDERPVILLFFMRSFIRQQENNFLSLRKDVWPKLSDRVKRMLGFYTTGALGGVDGEVREGLFVEWKEGVGKMRAPIT</sequence>
<evidence type="ECO:0000313" key="1">
    <source>
        <dbReference type="EMBL" id="RWA12804.1"/>
    </source>
</evidence>
<gene>
    <name evidence="1" type="ORF">EKO27_g2303</name>
</gene>
<comment type="caution">
    <text evidence="1">The sequence shown here is derived from an EMBL/GenBank/DDBJ whole genome shotgun (WGS) entry which is preliminary data.</text>
</comment>
<proteinExistence type="predicted"/>
<protein>
    <recommendedName>
        <fullName evidence="3">Fe2OG dioxygenase domain-containing protein</fullName>
    </recommendedName>
</protein>
<dbReference type="EMBL" id="RYZI01000041">
    <property type="protein sequence ID" value="RWA12804.1"/>
    <property type="molecule type" value="Genomic_DNA"/>
</dbReference>
<dbReference type="InterPro" id="IPR008775">
    <property type="entry name" value="Phytyl_CoA_dOase-like"/>
</dbReference>
<dbReference type="Pfam" id="PF05721">
    <property type="entry name" value="PhyH"/>
    <property type="match status" value="1"/>
</dbReference>
<evidence type="ECO:0000313" key="2">
    <source>
        <dbReference type="Proteomes" id="UP000286045"/>
    </source>
</evidence>
<dbReference type="Gene3D" id="2.60.120.620">
    <property type="entry name" value="q2cbj1_9rhob like domain"/>
    <property type="match status" value="1"/>
</dbReference>
<dbReference type="Proteomes" id="UP000286045">
    <property type="component" value="Unassembled WGS sequence"/>
</dbReference>
<dbReference type="PANTHER" id="PTHR37563:SF2">
    <property type="entry name" value="PHYTANOYL-COA DIOXYGENASE FAMILY PROTEIN (AFU_ORTHOLOGUE AFUA_2G03330)"/>
    <property type="match status" value="1"/>
</dbReference>
<organism evidence="1 2">
    <name type="scientific">Xylaria grammica</name>
    <dbReference type="NCBI Taxonomy" id="363999"/>
    <lineage>
        <taxon>Eukaryota</taxon>
        <taxon>Fungi</taxon>
        <taxon>Dikarya</taxon>
        <taxon>Ascomycota</taxon>
        <taxon>Pezizomycotina</taxon>
        <taxon>Sordariomycetes</taxon>
        <taxon>Xylariomycetidae</taxon>
        <taxon>Xylariales</taxon>
        <taxon>Xylariaceae</taxon>
        <taxon>Xylaria</taxon>
    </lineage>
</organism>
<evidence type="ECO:0008006" key="3">
    <source>
        <dbReference type="Google" id="ProtNLM"/>
    </source>
</evidence>